<keyword evidence="6" id="KW-1185">Reference proteome</keyword>
<dbReference type="Proteomes" id="UP000041254">
    <property type="component" value="Unassembled WGS sequence"/>
</dbReference>
<name>A0A0G4FBH7_VITBC</name>
<evidence type="ECO:0000256" key="4">
    <source>
        <dbReference type="ARBA" id="ARBA00048707"/>
    </source>
</evidence>
<comment type="catalytic activity">
    <reaction evidence="4">
        <text>an N-acyl-L-alpha-aminoacyl-tRNA + H2O = an N-acyl-L-amino acid + a tRNA + H(+)</text>
        <dbReference type="Rhea" id="RHEA:54448"/>
        <dbReference type="Rhea" id="RHEA-COMP:10123"/>
        <dbReference type="Rhea" id="RHEA-COMP:13883"/>
        <dbReference type="ChEBI" id="CHEBI:15377"/>
        <dbReference type="ChEBI" id="CHEBI:15378"/>
        <dbReference type="ChEBI" id="CHEBI:59874"/>
        <dbReference type="ChEBI" id="CHEBI:78442"/>
        <dbReference type="ChEBI" id="CHEBI:138191"/>
        <dbReference type="EC" id="3.1.1.29"/>
    </reaction>
</comment>
<dbReference type="AlphaFoldDB" id="A0A0G4FBH7"/>
<dbReference type="OMA" id="ACYKALM"/>
<dbReference type="InParanoid" id="A0A0G4FBH7"/>
<dbReference type="PhylomeDB" id="A0A0G4FBH7"/>
<dbReference type="OrthoDB" id="1733656at2759"/>
<accession>A0A0G4FBH7</accession>
<dbReference type="PANTHER" id="PTHR12649:SF11">
    <property type="entry name" value="PEPTIDYL-TRNA HYDROLASE 2, MITOCHONDRIAL"/>
    <property type="match status" value="1"/>
</dbReference>
<evidence type="ECO:0000256" key="1">
    <source>
        <dbReference type="ARBA" id="ARBA00013260"/>
    </source>
</evidence>
<dbReference type="PANTHER" id="PTHR12649">
    <property type="entry name" value="PEPTIDYL-TRNA HYDROLASE 2"/>
    <property type="match status" value="1"/>
</dbReference>
<dbReference type="GO" id="GO:0005829">
    <property type="term" value="C:cytosol"/>
    <property type="evidence" value="ECO:0007669"/>
    <property type="project" value="TreeGrafter"/>
</dbReference>
<dbReference type="EC" id="3.1.1.29" evidence="1"/>
<dbReference type="Gene3D" id="3.40.1490.10">
    <property type="entry name" value="Bit1"/>
    <property type="match status" value="1"/>
</dbReference>
<reference evidence="5 6" key="1">
    <citation type="submission" date="2014-11" db="EMBL/GenBank/DDBJ databases">
        <authorList>
            <person name="Zhu J."/>
            <person name="Qi W."/>
            <person name="Song R."/>
        </authorList>
    </citation>
    <scope>NUCLEOTIDE SEQUENCE [LARGE SCALE GENOMIC DNA]</scope>
</reference>
<dbReference type="Pfam" id="PF01981">
    <property type="entry name" value="PTH2"/>
    <property type="match status" value="1"/>
</dbReference>
<organism evidence="5 6">
    <name type="scientific">Vitrella brassicaformis (strain CCMP3155)</name>
    <dbReference type="NCBI Taxonomy" id="1169540"/>
    <lineage>
        <taxon>Eukaryota</taxon>
        <taxon>Sar</taxon>
        <taxon>Alveolata</taxon>
        <taxon>Colpodellida</taxon>
        <taxon>Vitrellaceae</taxon>
        <taxon>Vitrella</taxon>
    </lineage>
</organism>
<dbReference type="InterPro" id="IPR002833">
    <property type="entry name" value="PTH2"/>
</dbReference>
<evidence type="ECO:0000313" key="6">
    <source>
        <dbReference type="Proteomes" id="UP000041254"/>
    </source>
</evidence>
<dbReference type="FunCoup" id="A0A0G4FBH7">
    <property type="interactions" value="637"/>
</dbReference>
<dbReference type="SUPFAM" id="SSF102462">
    <property type="entry name" value="Peptidyl-tRNA hydrolase II"/>
    <property type="match status" value="1"/>
</dbReference>
<dbReference type="NCBIfam" id="TIGR00283">
    <property type="entry name" value="arch_pth2"/>
    <property type="match status" value="1"/>
</dbReference>
<sequence>MVLVVRSDLKMGKGKIAAQCAHAAVEAYKISVKKGNPHLKLWEDTGVTKVAVRVDSEHQLLDIYQDAVDRGFVAALIADAGHTQIARGSLTVLGIGPCLADEADSVCGHLKLL</sequence>
<evidence type="ECO:0000256" key="3">
    <source>
        <dbReference type="ARBA" id="ARBA00038050"/>
    </source>
</evidence>
<dbReference type="FunFam" id="3.40.1490.10:FF:000001">
    <property type="entry name" value="Peptidyl-tRNA hydrolase 2"/>
    <property type="match status" value="1"/>
</dbReference>
<dbReference type="EMBL" id="CDMY01000403">
    <property type="protein sequence ID" value="CEM10220.1"/>
    <property type="molecule type" value="Genomic_DNA"/>
</dbReference>
<dbReference type="STRING" id="1169540.A0A0G4FBH7"/>
<dbReference type="VEuPathDB" id="CryptoDB:Vbra_14916"/>
<evidence type="ECO:0000256" key="2">
    <source>
        <dbReference type="ARBA" id="ARBA00022801"/>
    </source>
</evidence>
<gene>
    <name evidence="5" type="ORF">Vbra_14916</name>
</gene>
<protein>
    <recommendedName>
        <fullName evidence="1">peptidyl-tRNA hydrolase</fullName>
        <ecNumber evidence="1">3.1.1.29</ecNumber>
    </recommendedName>
</protein>
<proteinExistence type="inferred from homology"/>
<evidence type="ECO:0000313" key="5">
    <source>
        <dbReference type="EMBL" id="CEM10220.1"/>
    </source>
</evidence>
<dbReference type="InterPro" id="IPR023476">
    <property type="entry name" value="Pep_tRNA_hydro_II_dom_sf"/>
</dbReference>
<keyword evidence="2" id="KW-0378">Hydrolase</keyword>
<dbReference type="CDD" id="cd02430">
    <property type="entry name" value="PTH2"/>
    <property type="match status" value="1"/>
</dbReference>
<dbReference type="GO" id="GO:0004045">
    <property type="term" value="F:peptidyl-tRNA hydrolase activity"/>
    <property type="evidence" value="ECO:0007669"/>
    <property type="project" value="UniProtKB-EC"/>
</dbReference>
<comment type="similarity">
    <text evidence="3">Belongs to the PTH2 family.</text>
</comment>